<proteinExistence type="inferred from homology"/>
<dbReference type="GO" id="GO:0015031">
    <property type="term" value="P:protein transport"/>
    <property type="evidence" value="ECO:0007669"/>
    <property type="project" value="TreeGrafter"/>
</dbReference>
<comment type="caution">
    <text evidence="6">The sequence shown here is derived from an EMBL/GenBank/DDBJ whole genome shotgun (WGS) entry which is preliminary data.</text>
</comment>
<name>A0AAW2ZAX2_9EUKA</name>
<dbReference type="EMBL" id="JAOPGA020001294">
    <property type="protein sequence ID" value="KAL0487007.1"/>
    <property type="molecule type" value="Genomic_DNA"/>
</dbReference>
<keyword evidence="7" id="KW-1185">Reference proteome</keyword>
<dbReference type="GO" id="GO:0005770">
    <property type="term" value="C:late endosome"/>
    <property type="evidence" value="ECO:0007669"/>
    <property type="project" value="UniProtKB-SubCell"/>
</dbReference>
<evidence type="ECO:0000256" key="2">
    <source>
        <dbReference type="ARBA" id="ARBA00008641"/>
    </source>
</evidence>
<dbReference type="PANTHER" id="PTHR28544">
    <property type="entry name" value="PROTEIN FAM45A-RELATED"/>
    <property type="match status" value="1"/>
</dbReference>
<dbReference type="Proteomes" id="UP001431209">
    <property type="component" value="Unassembled WGS sequence"/>
</dbReference>
<gene>
    <name evidence="6" type="ORF">AKO1_001302</name>
</gene>
<keyword evidence="3" id="KW-0344">Guanine-nucleotide releasing factor</keyword>
<protein>
    <submittedName>
        <fullName evidence="6">FAM45 DENN domain-containing protein</fullName>
    </submittedName>
</protein>
<dbReference type="GO" id="GO:0031267">
    <property type="term" value="F:small GTPase binding"/>
    <property type="evidence" value="ECO:0007669"/>
    <property type="project" value="TreeGrafter"/>
</dbReference>
<evidence type="ECO:0000256" key="1">
    <source>
        <dbReference type="ARBA" id="ARBA00004603"/>
    </source>
</evidence>
<comment type="subcellular location">
    <subcellularLocation>
        <location evidence="1">Late endosome</location>
    </subcellularLocation>
</comment>
<dbReference type="Pfam" id="PF08616">
    <property type="entry name" value="SPA"/>
    <property type="match status" value="1"/>
</dbReference>
<accession>A0AAW2ZAX2</accession>
<evidence type="ECO:0000313" key="7">
    <source>
        <dbReference type="Proteomes" id="UP001431209"/>
    </source>
</evidence>
<feature type="domain" description="UDENN" evidence="5">
    <location>
        <begin position="1"/>
        <end position="347"/>
    </location>
</feature>
<evidence type="ECO:0000256" key="3">
    <source>
        <dbReference type="ARBA" id="ARBA00022658"/>
    </source>
</evidence>
<dbReference type="AlphaFoldDB" id="A0AAW2ZAX2"/>
<evidence type="ECO:0000256" key="4">
    <source>
        <dbReference type="ARBA" id="ARBA00022753"/>
    </source>
</evidence>
<dbReference type="GO" id="GO:0005085">
    <property type="term" value="F:guanyl-nucleotide exchange factor activity"/>
    <property type="evidence" value="ECO:0007669"/>
    <property type="project" value="UniProtKB-KW"/>
</dbReference>
<reference evidence="6 7" key="1">
    <citation type="submission" date="2024-03" db="EMBL/GenBank/DDBJ databases">
        <title>The Acrasis kona genome and developmental transcriptomes reveal deep origins of eukaryotic multicellular pathways.</title>
        <authorList>
            <person name="Sheikh S."/>
            <person name="Fu C.-J."/>
            <person name="Brown M.W."/>
            <person name="Baldauf S.L."/>
        </authorList>
    </citation>
    <scope>NUCLEOTIDE SEQUENCE [LARGE SCALE GENOMIC DNA]</scope>
    <source>
        <strain evidence="6 7">ATCC MYA-3509</strain>
    </source>
</reference>
<organism evidence="6 7">
    <name type="scientific">Acrasis kona</name>
    <dbReference type="NCBI Taxonomy" id="1008807"/>
    <lineage>
        <taxon>Eukaryota</taxon>
        <taxon>Discoba</taxon>
        <taxon>Heterolobosea</taxon>
        <taxon>Tetramitia</taxon>
        <taxon>Eutetramitia</taxon>
        <taxon>Acrasidae</taxon>
        <taxon>Acrasis</taxon>
    </lineage>
</organism>
<comment type="similarity">
    <text evidence="2">Belongs to the DENND10 family.</text>
</comment>
<evidence type="ECO:0000259" key="5">
    <source>
        <dbReference type="PROSITE" id="PS50211"/>
    </source>
</evidence>
<dbReference type="PANTHER" id="PTHR28544:SF1">
    <property type="entry name" value="DENN DOMAIN-CONTAINING PROTEIN 10-RELATED"/>
    <property type="match status" value="1"/>
</dbReference>
<keyword evidence="4" id="KW-0967">Endosome</keyword>
<dbReference type="InterPro" id="IPR037516">
    <property type="entry name" value="Tripartite_DENN"/>
</dbReference>
<dbReference type="InterPro" id="IPR042431">
    <property type="entry name" value="FAM45"/>
</dbReference>
<dbReference type="GO" id="GO:2000641">
    <property type="term" value="P:regulation of early endosome to late endosome transport"/>
    <property type="evidence" value="ECO:0007669"/>
    <property type="project" value="TreeGrafter"/>
</dbReference>
<dbReference type="PROSITE" id="PS50211">
    <property type="entry name" value="DENN"/>
    <property type="match status" value="1"/>
</dbReference>
<sequence>MNSLESVLVIEKDTNGDVDVVWAHPTVEDDQKDVVLQRFPLVNEALLESIGQGTNFLFSKYKDSYVYTFVQRNVVTNRVENVKVTDVGICVLSKEFFPEKHFDLLKVLTEIFISSNLDASKVQEAYLEVFCLGTVGSFNADSYDARKAKIGDLASIVDAFKEETVKIWTALLLKKRVLVYSDDVEELTKFVSSLPCLVWHRQHWDLMRPLVNLGNKNETTDLNVVGTYVAGTIDSSAQNNTKYYDLFLDLSNHTVLVAEGSTADFKLIKFHKELAEVLMSPDVKGDSQKLIRAIAVKTKELLAKLNTLKSNHSDQLTLELLENMNLNTDTLNFLYNTALSENMITGA</sequence>
<evidence type="ECO:0000313" key="6">
    <source>
        <dbReference type="EMBL" id="KAL0487007.1"/>
    </source>
</evidence>